<keyword evidence="1" id="KW-0732">Signal</keyword>
<dbReference type="EMBL" id="CAADEX010000014">
    <property type="protein sequence ID" value="VFJ46734.1"/>
    <property type="molecule type" value="Genomic_DNA"/>
</dbReference>
<gene>
    <name evidence="4" type="ORF">BECKDK2373B_GA0170837_10149</name>
    <name evidence="3" type="ORF">BECKDK2373C_GA0170839_101544</name>
</gene>
<dbReference type="AlphaFoldDB" id="A0A450S4L9"/>
<feature type="domain" description="PepSY" evidence="2">
    <location>
        <begin position="7"/>
        <end position="86"/>
    </location>
</feature>
<dbReference type="EMBL" id="CAADEY010000015">
    <property type="protein sequence ID" value="VFJ46643.1"/>
    <property type="molecule type" value="Genomic_DNA"/>
</dbReference>
<evidence type="ECO:0000259" key="2">
    <source>
        <dbReference type="Pfam" id="PF13670"/>
    </source>
</evidence>
<evidence type="ECO:0000313" key="4">
    <source>
        <dbReference type="EMBL" id="VFJ46734.1"/>
    </source>
</evidence>
<protein>
    <recommendedName>
        <fullName evidence="2">PepSY domain-containing protein</fullName>
    </recommendedName>
</protein>
<accession>A0A450S4L9</accession>
<name>A0A450S4L9_9GAMM</name>
<dbReference type="InterPro" id="IPR025711">
    <property type="entry name" value="PepSY"/>
</dbReference>
<proteinExistence type="predicted"/>
<evidence type="ECO:0000256" key="1">
    <source>
        <dbReference type="SAM" id="SignalP"/>
    </source>
</evidence>
<reference evidence="4" key="1">
    <citation type="submission" date="2019-02" db="EMBL/GenBank/DDBJ databases">
        <authorList>
            <person name="Gruber-Vodicka R. H."/>
            <person name="Seah K. B. B."/>
        </authorList>
    </citation>
    <scope>NUCLEOTIDE SEQUENCE</scope>
    <source>
        <strain evidence="3">BECK_DK161</strain>
        <strain evidence="4">BECK_DK47</strain>
    </source>
</reference>
<feature type="signal peptide" evidence="1">
    <location>
        <begin position="1"/>
        <end position="22"/>
    </location>
</feature>
<sequence>MKTSVFAAALLVCVAFAGSSFASNKCNVPEDEWQLEETLQEELEANGWKIESIKVADGCYEVKATDEEGNRVEAYFDPKTFDTVEIKNED</sequence>
<dbReference type="Pfam" id="PF13670">
    <property type="entry name" value="PepSY_2"/>
    <property type="match status" value="1"/>
</dbReference>
<organism evidence="4">
    <name type="scientific">Candidatus Kentrum sp. DK</name>
    <dbReference type="NCBI Taxonomy" id="2126562"/>
    <lineage>
        <taxon>Bacteria</taxon>
        <taxon>Pseudomonadati</taxon>
        <taxon>Pseudomonadota</taxon>
        <taxon>Gammaproteobacteria</taxon>
        <taxon>Candidatus Kentrum</taxon>
    </lineage>
</organism>
<feature type="chain" id="PRO_5033824376" description="PepSY domain-containing protein" evidence="1">
    <location>
        <begin position="23"/>
        <end position="90"/>
    </location>
</feature>
<evidence type="ECO:0000313" key="3">
    <source>
        <dbReference type="EMBL" id="VFJ46643.1"/>
    </source>
</evidence>